<keyword evidence="3" id="KW-1185">Reference proteome</keyword>
<evidence type="ECO:0000313" key="2">
    <source>
        <dbReference type="EMBL" id="AZU62839.1"/>
    </source>
</evidence>
<dbReference type="Gene3D" id="3.40.630.30">
    <property type="match status" value="1"/>
</dbReference>
<dbReference type="SUPFAM" id="SSF55729">
    <property type="entry name" value="Acyl-CoA N-acyltransferases (Nat)"/>
    <property type="match status" value="1"/>
</dbReference>
<dbReference type="KEGG" id="nmk:CHR53_17105"/>
<dbReference type="EMBL" id="CP022572">
    <property type="protein sequence ID" value="AZU62839.1"/>
    <property type="molecule type" value="Genomic_DNA"/>
</dbReference>
<dbReference type="CDD" id="cd04301">
    <property type="entry name" value="NAT_SF"/>
    <property type="match status" value="1"/>
</dbReference>
<reference evidence="2 3" key="1">
    <citation type="submission" date="2017-07" db="EMBL/GenBank/DDBJ databases">
        <title>The complete genome sequence of Bacillus mesonae strain H20-5, an efficient strain improving plant abiotic stress resistance.</title>
        <authorList>
            <person name="Kim S.Y."/>
            <person name="Song H."/>
            <person name="Sang M.K."/>
            <person name="Weon H.-Y."/>
            <person name="Song J."/>
        </authorList>
    </citation>
    <scope>NUCLEOTIDE SEQUENCE [LARGE SCALE GENOMIC DNA]</scope>
    <source>
        <strain evidence="2 3">H20-5</strain>
    </source>
</reference>
<dbReference type="PANTHER" id="PTHR41700:SF1">
    <property type="entry name" value="N-ACETYLTRANSFERASE DOMAIN-CONTAINING PROTEIN"/>
    <property type="match status" value="1"/>
</dbReference>
<dbReference type="STRING" id="1193713.GCA_001636315_00253"/>
<dbReference type="GO" id="GO:0016747">
    <property type="term" value="F:acyltransferase activity, transferring groups other than amino-acyl groups"/>
    <property type="evidence" value="ECO:0007669"/>
    <property type="project" value="InterPro"/>
</dbReference>
<dbReference type="AlphaFoldDB" id="A0A3Q9QTF1"/>
<feature type="domain" description="N-acetyltransferase" evidence="1">
    <location>
        <begin position="5"/>
        <end position="154"/>
    </location>
</feature>
<accession>A0A3Q9QTF1</accession>
<protein>
    <recommendedName>
        <fullName evidence="1">N-acetyltransferase domain-containing protein</fullName>
    </recommendedName>
</protein>
<dbReference type="RefSeq" id="WP_066383916.1">
    <property type="nucleotide sequence ID" value="NZ_CP022572.1"/>
</dbReference>
<dbReference type="OrthoDB" id="9797990at2"/>
<proteinExistence type="predicted"/>
<dbReference type="InterPro" id="IPR016181">
    <property type="entry name" value="Acyl_CoA_acyltransferase"/>
</dbReference>
<evidence type="ECO:0000313" key="3">
    <source>
        <dbReference type="Proteomes" id="UP000282892"/>
    </source>
</evidence>
<dbReference type="PANTHER" id="PTHR41700">
    <property type="entry name" value="GCN5-RELATED N-ACETYLTRANSFERASE"/>
    <property type="match status" value="1"/>
</dbReference>
<dbReference type="InterPro" id="IPR000182">
    <property type="entry name" value="GNAT_dom"/>
</dbReference>
<sequence length="284" mass="32320">MTSGVTIRSLTTISELTEVNKLEAEVWKTTAIPVHQTLTAIKNGGIMLGAFINDQLVGFNYGFPGIKNGRLHLCSHTMGIHEGYRSKGIGRLLKLKQRGTALAMGYRLITWTFDPLESPNAYLNLQKLRGIGANYIENIYGKVEDALNAGLPTDRFQVEWWIDSLHVTEHHSFRQSIQLSHDKTVIDPFINSQGLPELIDERNVVDFTIKNQWFVPIPWSIQHIKNVDNGLAVDWRMKTREIFSSLISNGFVATGIKRLEENQVHYYIFEKRDSLQINDDRGVL</sequence>
<evidence type="ECO:0000259" key="1">
    <source>
        <dbReference type="PROSITE" id="PS51186"/>
    </source>
</evidence>
<dbReference type="PROSITE" id="PS51186">
    <property type="entry name" value="GNAT"/>
    <property type="match status" value="1"/>
</dbReference>
<organism evidence="2 3">
    <name type="scientific">Neobacillus mesonae</name>
    <dbReference type="NCBI Taxonomy" id="1193713"/>
    <lineage>
        <taxon>Bacteria</taxon>
        <taxon>Bacillati</taxon>
        <taxon>Bacillota</taxon>
        <taxon>Bacilli</taxon>
        <taxon>Bacillales</taxon>
        <taxon>Bacillaceae</taxon>
        <taxon>Neobacillus</taxon>
    </lineage>
</organism>
<dbReference type="InterPro" id="IPR038764">
    <property type="entry name" value="GNAT_N_AcTrfase_prd"/>
</dbReference>
<dbReference type="Proteomes" id="UP000282892">
    <property type="component" value="Chromosome"/>
</dbReference>
<gene>
    <name evidence="2" type="ORF">CHR53_17105</name>
</gene>
<name>A0A3Q9QTF1_9BACI</name>